<proteinExistence type="predicted"/>
<dbReference type="GO" id="GO:0016226">
    <property type="term" value="P:iron-sulfur cluster assembly"/>
    <property type="evidence" value="ECO:0007669"/>
    <property type="project" value="InterPro"/>
</dbReference>
<name>A0A285P143_9AQUI</name>
<protein>
    <submittedName>
        <fullName evidence="2">Fe-S cluster biogenesis protein NfuA, 4Fe-4S-binding domain</fullName>
    </submittedName>
</protein>
<reference evidence="3" key="1">
    <citation type="submission" date="2017-09" db="EMBL/GenBank/DDBJ databases">
        <authorList>
            <person name="Varghese N."/>
            <person name="Submissions S."/>
        </authorList>
    </citation>
    <scope>NUCLEOTIDE SEQUENCE [LARGE SCALE GENOMIC DNA]</scope>
    <source>
        <strain evidence="3">DSM 2913</strain>
    </source>
</reference>
<dbReference type="GO" id="GO:0005506">
    <property type="term" value="F:iron ion binding"/>
    <property type="evidence" value="ECO:0007669"/>
    <property type="project" value="InterPro"/>
</dbReference>
<dbReference type="InterPro" id="IPR034904">
    <property type="entry name" value="FSCA_dom_sf"/>
</dbReference>
<sequence length="83" mass="9427">MTQEEFQQVEDVLKKIRPALKEHHGDLKIVDIKEGNVYLQFEGGCTECPIVDASVKDVVDMAIRGNLSWVKKVEILQPRLHIG</sequence>
<dbReference type="OrthoDB" id="14920at2"/>
<gene>
    <name evidence="2" type="ORF">SAMN06265353_1372</name>
</gene>
<dbReference type="InterPro" id="IPR001075">
    <property type="entry name" value="NIF_FeS_clus_asmbl_NifU_C"/>
</dbReference>
<dbReference type="Gene3D" id="3.30.300.130">
    <property type="entry name" value="Fe-S cluster assembly (FSCA)"/>
    <property type="match status" value="1"/>
</dbReference>
<keyword evidence="3" id="KW-1185">Reference proteome</keyword>
<evidence type="ECO:0000313" key="3">
    <source>
        <dbReference type="Proteomes" id="UP000218627"/>
    </source>
</evidence>
<dbReference type="GO" id="GO:0051536">
    <property type="term" value="F:iron-sulfur cluster binding"/>
    <property type="evidence" value="ECO:0007669"/>
    <property type="project" value="InterPro"/>
</dbReference>
<dbReference type="RefSeq" id="WP_096602724.1">
    <property type="nucleotide sequence ID" value="NZ_OBEN01000008.1"/>
</dbReference>
<dbReference type="SMR" id="A0A285P143"/>
<dbReference type="Proteomes" id="UP000218627">
    <property type="component" value="Unassembled WGS sequence"/>
</dbReference>
<evidence type="ECO:0000259" key="1">
    <source>
        <dbReference type="Pfam" id="PF01106"/>
    </source>
</evidence>
<dbReference type="Pfam" id="PF01106">
    <property type="entry name" value="NifU"/>
    <property type="match status" value="1"/>
</dbReference>
<dbReference type="AlphaFoldDB" id="A0A285P143"/>
<evidence type="ECO:0000313" key="2">
    <source>
        <dbReference type="EMBL" id="SNZ15452.1"/>
    </source>
</evidence>
<accession>A0A285P143</accession>
<feature type="domain" description="NIF system FeS cluster assembly NifU C-terminal" evidence="1">
    <location>
        <begin position="9"/>
        <end position="74"/>
    </location>
</feature>
<dbReference type="EMBL" id="OBEN01000008">
    <property type="protein sequence ID" value="SNZ15452.1"/>
    <property type="molecule type" value="Genomic_DNA"/>
</dbReference>
<organism evidence="2 3">
    <name type="scientific">Hydrogenobacter hydrogenophilus</name>
    <dbReference type="NCBI Taxonomy" id="35835"/>
    <lineage>
        <taxon>Bacteria</taxon>
        <taxon>Pseudomonadati</taxon>
        <taxon>Aquificota</taxon>
        <taxon>Aquificia</taxon>
        <taxon>Aquificales</taxon>
        <taxon>Aquificaceae</taxon>
        <taxon>Hydrogenobacter</taxon>
    </lineage>
</organism>
<dbReference type="SUPFAM" id="SSF117916">
    <property type="entry name" value="Fe-S cluster assembly (FSCA) domain-like"/>
    <property type="match status" value="1"/>
</dbReference>